<protein>
    <submittedName>
        <fullName evidence="3">Type II toxin-antitoxin system RelE/ParE family toxin</fullName>
    </submittedName>
</protein>
<dbReference type="AlphaFoldDB" id="A0A9E6R8D6"/>
<dbReference type="EMBL" id="CP081869">
    <property type="protein sequence ID" value="QZN99709.1"/>
    <property type="molecule type" value="Genomic_DNA"/>
</dbReference>
<evidence type="ECO:0000256" key="1">
    <source>
        <dbReference type="ARBA" id="ARBA00006226"/>
    </source>
</evidence>
<evidence type="ECO:0000313" key="3">
    <source>
        <dbReference type="EMBL" id="QZN99709.1"/>
    </source>
</evidence>
<evidence type="ECO:0000313" key="4">
    <source>
        <dbReference type="Proteomes" id="UP000825701"/>
    </source>
</evidence>
<dbReference type="PANTHER" id="PTHR33755:SF9">
    <property type="entry name" value="TOXIN PARE1"/>
    <property type="match status" value="1"/>
</dbReference>
<dbReference type="Pfam" id="PF05016">
    <property type="entry name" value="ParE_toxin"/>
    <property type="match status" value="1"/>
</dbReference>
<keyword evidence="4" id="KW-1185">Reference proteome</keyword>
<comment type="similarity">
    <text evidence="1">Belongs to the RelE toxin family.</text>
</comment>
<dbReference type="KEGG" id="cmet:K6K41_24030"/>
<dbReference type="InterPro" id="IPR035093">
    <property type="entry name" value="RelE/ParE_toxin_dom_sf"/>
</dbReference>
<reference evidence="3" key="1">
    <citation type="submission" date="2021-08" db="EMBL/GenBank/DDBJ databases">
        <authorList>
            <person name="Zhang H."/>
            <person name="Xu M."/>
            <person name="Yu Z."/>
            <person name="Yang L."/>
            <person name="Cai Y."/>
        </authorList>
    </citation>
    <scope>NUCLEOTIDE SEQUENCE</scope>
    <source>
        <strain evidence="3">CHL1</strain>
    </source>
</reference>
<dbReference type="InterPro" id="IPR051803">
    <property type="entry name" value="TA_system_RelE-like_toxin"/>
</dbReference>
<proteinExistence type="inferred from homology"/>
<evidence type="ECO:0000256" key="2">
    <source>
        <dbReference type="ARBA" id="ARBA00022649"/>
    </source>
</evidence>
<dbReference type="RefSeq" id="WP_261402808.1">
    <property type="nucleotide sequence ID" value="NZ_CP081869.1"/>
</dbReference>
<dbReference type="Proteomes" id="UP000825701">
    <property type="component" value="Chromosome"/>
</dbReference>
<dbReference type="Gene3D" id="3.30.2310.20">
    <property type="entry name" value="RelE-like"/>
    <property type="match status" value="1"/>
</dbReference>
<gene>
    <name evidence="3" type="ORF">K6K41_24030</name>
</gene>
<dbReference type="PANTHER" id="PTHR33755">
    <property type="entry name" value="TOXIN PARE1-RELATED"/>
    <property type="match status" value="1"/>
</dbReference>
<dbReference type="InterPro" id="IPR007712">
    <property type="entry name" value="RelE/ParE_toxin"/>
</dbReference>
<name>A0A9E6R8D6_9HYPH</name>
<sequence>MTDWTLAPQAERDLRDLYVYGAEAFGRTAALTYVDQLLACCATLAEQPRMGRAADAARRGARRFEHGRHVIYYEERPPGVLILAIIHERSIRGTGP</sequence>
<accession>A0A9E6R8D6</accession>
<organism evidence="3 4">
    <name type="scientific">Chenggangzhangella methanolivorans</name>
    <dbReference type="NCBI Taxonomy" id="1437009"/>
    <lineage>
        <taxon>Bacteria</taxon>
        <taxon>Pseudomonadati</taxon>
        <taxon>Pseudomonadota</taxon>
        <taxon>Alphaproteobacteria</taxon>
        <taxon>Hyphomicrobiales</taxon>
        <taxon>Methylopilaceae</taxon>
        <taxon>Chenggangzhangella</taxon>
    </lineage>
</organism>
<keyword evidence="2" id="KW-1277">Toxin-antitoxin system</keyword>